<feature type="domain" description="ABC transmembrane type-1" evidence="8">
    <location>
        <begin position="1"/>
        <end position="113"/>
    </location>
</feature>
<feature type="transmembrane region" description="Helical" evidence="7">
    <location>
        <begin position="45"/>
        <end position="68"/>
    </location>
</feature>
<proteinExistence type="inferred from homology"/>
<sequence length="128" mass="14152">MPLAVVLFSNYFAGLPRELIDAARIDGASSFDIYARILMPLSRPVIGAVTVFSFTSSWNEFFLALVFMQNKEVYTLPLGMQVFATSEYSIDFTLLFAAFSISMLPLVVIYLLMQRQFIAGMAGGALKG</sequence>
<dbReference type="CDD" id="cd06261">
    <property type="entry name" value="TM_PBP2"/>
    <property type="match status" value="1"/>
</dbReference>
<evidence type="ECO:0000313" key="9">
    <source>
        <dbReference type="EMBL" id="WDR03513.1"/>
    </source>
</evidence>
<evidence type="ECO:0000256" key="1">
    <source>
        <dbReference type="ARBA" id="ARBA00004651"/>
    </source>
</evidence>
<dbReference type="Pfam" id="PF00528">
    <property type="entry name" value="BPD_transp_1"/>
    <property type="match status" value="1"/>
</dbReference>
<keyword evidence="4 7" id="KW-0812">Transmembrane</keyword>
<organism evidence="9 10">
    <name type="scientific">Devosia algicola</name>
    <dbReference type="NCBI Taxonomy" id="3026418"/>
    <lineage>
        <taxon>Bacteria</taxon>
        <taxon>Pseudomonadati</taxon>
        <taxon>Pseudomonadota</taxon>
        <taxon>Alphaproteobacteria</taxon>
        <taxon>Hyphomicrobiales</taxon>
        <taxon>Devosiaceae</taxon>
        <taxon>Devosia</taxon>
    </lineage>
</organism>
<dbReference type="Gene3D" id="1.10.3720.10">
    <property type="entry name" value="MetI-like"/>
    <property type="match status" value="1"/>
</dbReference>
<dbReference type="PANTHER" id="PTHR43744:SF12">
    <property type="entry name" value="ABC TRANSPORTER PERMEASE PROTEIN MG189-RELATED"/>
    <property type="match status" value="1"/>
</dbReference>
<feature type="transmembrane region" description="Helical" evidence="7">
    <location>
        <begin position="88"/>
        <end position="112"/>
    </location>
</feature>
<dbReference type="PANTHER" id="PTHR43744">
    <property type="entry name" value="ABC TRANSPORTER PERMEASE PROTEIN MG189-RELATED-RELATED"/>
    <property type="match status" value="1"/>
</dbReference>
<reference evidence="9 10" key="1">
    <citation type="submission" date="2023-02" db="EMBL/GenBank/DDBJ databases">
        <title>Devosia algicola sp. nov., isolated from the phycosphere of marine algae.</title>
        <authorList>
            <person name="Kim J.M."/>
            <person name="Lee J.K."/>
            <person name="Choi B.J."/>
            <person name="Bayburt H."/>
            <person name="Jeon C.O."/>
        </authorList>
    </citation>
    <scope>NUCLEOTIDE SEQUENCE [LARGE SCALE GENOMIC DNA]</scope>
    <source>
        <strain evidence="9 10">G20-9</strain>
    </source>
</reference>
<gene>
    <name evidence="9" type="ORF">PSQ19_05310</name>
</gene>
<evidence type="ECO:0000256" key="6">
    <source>
        <dbReference type="ARBA" id="ARBA00023136"/>
    </source>
</evidence>
<dbReference type="InterPro" id="IPR035906">
    <property type="entry name" value="MetI-like_sf"/>
</dbReference>
<keyword evidence="3" id="KW-1003">Cell membrane</keyword>
<keyword evidence="6 7" id="KW-0472">Membrane</keyword>
<protein>
    <submittedName>
        <fullName evidence="9">Carbohydrate ABC transporter permease</fullName>
    </submittedName>
</protein>
<comment type="subcellular location">
    <subcellularLocation>
        <location evidence="1 7">Cell membrane</location>
        <topology evidence="1 7">Multi-pass membrane protein</topology>
    </subcellularLocation>
</comment>
<dbReference type="EMBL" id="CP118246">
    <property type="protein sequence ID" value="WDR03513.1"/>
    <property type="molecule type" value="Genomic_DNA"/>
</dbReference>
<evidence type="ECO:0000256" key="7">
    <source>
        <dbReference type="RuleBase" id="RU363032"/>
    </source>
</evidence>
<evidence type="ECO:0000256" key="3">
    <source>
        <dbReference type="ARBA" id="ARBA00022475"/>
    </source>
</evidence>
<dbReference type="Proteomes" id="UP001220530">
    <property type="component" value="Chromosome"/>
</dbReference>
<dbReference type="SUPFAM" id="SSF161098">
    <property type="entry name" value="MetI-like"/>
    <property type="match status" value="1"/>
</dbReference>
<evidence type="ECO:0000256" key="4">
    <source>
        <dbReference type="ARBA" id="ARBA00022692"/>
    </source>
</evidence>
<dbReference type="RefSeq" id="WP_282219907.1">
    <property type="nucleotide sequence ID" value="NZ_CP118246.1"/>
</dbReference>
<dbReference type="PROSITE" id="PS50928">
    <property type="entry name" value="ABC_TM1"/>
    <property type="match status" value="1"/>
</dbReference>
<name>A0ABY7YQB8_9HYPH</name>
<keyword evidence="10" id="KW-1185">Reference proteome</keyword>
<evidence type="ECO:0000256" key="2">
    <source>
        <dbReference type="ARBA" id="ARBA00022448"/>
    </source>
</evidence>
<evidence type="ECO:0000256" key="5">
    <source>
        <dbReference type="ARBA" id="ARBA00022989"/>
    </source>
</evidence>
<evidence type="ECO:0000313" key="10">
    <source>
        <dbReference type="Proteomes" id="UP001220530"/>
    </source>
</evidence>
<keyword evidence="2 7" id="KW-0813">Transport</keyword>
<keyword evidence="5 7" id="KW-1133">Transmembrane helix</keyword>
<dbReference type="InterPro" id="IPR000515">
    <property type="entry name" value="MetI-like"/>
</dbReference>
<comment type="similarity">
    <text evidence="7">Belongs to the binding-protein-dependent transport system permease family.</text>
</comment>
<accession>A0ABY7YQB8</accession>
<evidence type="ECO:0000259" key="8">
    <source>
        <dbReference type="PROSITE" id="PS50928"/>
    </source>
</evidence>